<sequence length="122" mass="14365">MMQEIFNWKGVRCLKHELKSLQFNTELLVGVVDTYSLGTLRKNNEVASDVKYLRFESKLDFVLEKYEADINNIDMMCFPIHHVNHYYVACFNIKNTSIDLLDNYKHGDCLTTVYEGYPESRQ</sequence>
<evidence type="ECO:0000313" key="2">
    <source>
        <dbReference type="Proteomes" id="UP001237642"/>
    </source>
</evidence>
<accession>A0AAD8HND7</accession>
<protein>
    <recommendedName>
        <fullName evidence="3">Ubiquitin-like protease family profile domain-containing protein</fullName>
    </recommendedName>
</protein>
<evidence type="ECO:0008006" key="3">
    <source>
        <dbReference type="Google" id="ProtNLM"/>
    </source>
</evidence>
<keyword evidence="2" id="KW-1185">Reference proteome</keyword>
<dbReference type="Proteomes" id="UP001237642">
    <property type="component" value="Unassembled WGS sequence"/>
</dbReference>
<name>A0AAD8HND7_9APIA</name>
<reference evidence="1" key="2">
    <citation type="submission" date="2023-05" db="EMBL/GenBank/DDBJ databases">
        <authorList>
            <person name="Schelkunov M.I."/>
        </authorList>
    </citation>
    <scope>NUCLEOTIDE SEQUENCE</scope>
    <source>
        <strain evidence="1">Hsosn_3</strain>
        <tissue evidence="1">Leaf</tissue>
    </source>
</reference>
<evidence type="ECO:0000313" key="1">
    <source>
        <dbReference type="EMBL" id="KAK1369893.1"/>
    </source>
</evidence>
<dbReference type="InterPro" id="IPR038765">
    <property type="entry name" value="Papain-like_cys_pep_sf"/>
</dbReference>
<reference evidence="1" key="1">
    <citation type="submission" date="2023-02" db="EMBL/GenBank/DDBJ databases">
        <title>Genome of toxic invasive species Heracleum sosnowskyi carries increased number of genes despite the absence of recent whole-genome duplications.</title>
        <authorList>
            <person name="Schelkunov M."/>
            <person name="Shtratnikova V."/>
            <person name="Makarenko M."/>
            <person name="Klepikova A."/>
            <person name="Omelchenko D."/>
            <person name="Novikova G."/>
            <person name="Obukhova E."/>
            <person name="Bogdanov V."/>
            <person name="Penin A."/>
            <person name="Logacheva M."/>
        </authorList>
    </citation>
    <scope>NUCLEOTIDE SEQUENCE</scope>
    <source>
        <strain evidence="1">Hsosn_3</strain>
        <tissue evidence="1">Leaf</tissue>
    </source>
</reference>
<dbReference type="SUPFAM" id="SSF54001">
    <property type="entry name" value="Cysteine proteinases"/>
    <property type="match status" value="1"/>
</dbReference>
<comment type="caution">
    <text evidence="1">The sequence shown here is derived from an EMBL/GenBank/DDBJ whole genome shotgun (WGS) entry which is preliminary data.</text>
</comment>
<dbReference type="EMBL" id="JAUIZM010000008">
    <property type="protein sequence ID" value="KAK1369893.1"/>
    <property type="molecule type" value="Genomic_DNA"/>
</dbReference>
<gene>
    <name evidence="1" type="ORF">POM88_035985</name>
</gene>
<dbReference type="AlphaFoldDB" id="A0AAD8HND7"/>
<dbReference type="Gene3D" id="3.40.395.10">
    <property type="entry name" value="Adenoviral Proteinase, Chain A"/>
    <property type="match status" value="1"/>
</dbReference>
<proteinExistence type="predicted"/>
<organism evidence="1 2">
    <name type="scientific">Heracleum sosnowskyi</name>
    <dbReference type="NCBI Taxonomy" id="360622"/>
    <lineage>
        <taxon>Eukaryota</taxon>
        <taxon>Viridiplantae</taxon>
        <taxon>Streptophyta</taxon>
        <taxon>Embryophyta</taxon>
        <taxon>Tracheophyta</taxon>
        <taxon>Spermatophyta</taxon>
        <taxon>Magnoliopsida</taxon>
        <taxon>eudicotyledons</taxon>
        <taxon>Gunneridae</taxon>
        <taxon>Pentapetalae</taxon>
        <taxon>asterids</taxon>
        <taxon>campanulids</taxon>
        <taxon>Apiales</taxon>
        <taxon>Apiaceae</taxon>
        <taxon>Apioideae</taxon>
        <taxon>apioid superclade</taxon>
        <taxon>Tordylieae</taxon>
        <taxon>Tordyliinae</taxon>
        <taxon>Heracleum</taxon>
    </lineage>
</organism>